<dbReference type="EMBL" id="JANAWD010000512">
    <property type="protein sequence ID" value="KAJ3478422.1"/>
    <property type="molecule type" value="Genomic_DNA"/>
</dbReference>
<organism evidence="3 4">
    <name type="scientific">Meripilus lineatus</name>
    <dbReference type="NCBI Taxonomy" id="2056292"/>
    <lineage>
        <taxon>Eukaryota</taxon>
        <taxon>Fungi</taxon>
        <taxon>Dikarya</taxon>
        <taxon>Basidiomycota</taxon>
        <taxon>Agaricomycotina</taxon>
        <taxon>Agaricomycetes</taxon>
        <taxon>Polyporales</taxon>
        <taxon>Meripilaceae</taxon>
        <taxon>Meripilus</taxon>
    </lineage>
</organism>
<evidence type="ECO:0000256" key="1">
    <source>
        <dbReference type="PROSITE-ProRule" id="PRU00042"/>
    </source>
</evidence>
<dbReference type="Gene3D" id="3.30.160.60">
    <property type="entry name" value="Classic Zinc Finger"/>
    <property type="match status" value="1"/>
</dbReference>
<accession>A0AAD5UV58</accession>
<evidence type="ECO:0000313" key="3">
    <source>
        <dbReference type="EMBL" id="KAJ3478422.1"/>
    </source>
</evidence>
<reference evidence="3" key="1">
    <citation type="submission" date="2022-07" db="EMBL/GenBank/DDBJ databases">
        <title>Genome Sequence of Physisporinus lineatus.</title>
        <authorList>
            <person name="Buettner E."/>
        </authorList>
    </citation>
    <scope>NUCLEOTIDE SEQUENCE</scope>
    <source>
        <strain evidence="3">VT162</strain>
    </source>
</reference>
<name>A0AAD5UV58_9APHY</name>
<gene>
    <name evidence="3" type="ORF">NLI96_g9769</name>
</gene>
<keyword evidence="4" id="KW-1185">Reference proteome</keyword>
<proteinExistence type="predicted"/>
<comment type="caution">
    <text evidence="3">The sequence shown here is derived from an EMBL/GenBank/DDBJ whole genome shotgun (WGS) entry which is preliminary data.</text>
</comment>
<sequence length="329" mass="36987">MRVSAPYSYSFPSNPLPPTHPWDFSEPYPQSQGTQYQEMLPLDNFDYSLIDPALEEELDQMTTFAEDPFLGSDINTYPVMGENLPLSIPSQPSGSSFQTGIEDPFGFNIFTGGPSDLRPVQPLQVQYPQRPSFYVPVLPTWSPSSSTASDLALNDFDAILPAPAPDTPDIASLPTGTCRVGGCNVEVPLDEDMLRRHMSTHTKTARKEGRLPEHIVECAWDDCGAHMRVDSLRKHYIKHFGRVGGKCNRCGSSFSRNDARTRHRIRKYEDKPSPCEFNLMMAARARKRLAKRGAAQRTRRQLVTQPYPIAPAVVNERRMSLRSATRNRN</sequence>
<evidence type="ECO:0000259" key="2">
    <source>
        <dbReference type="PROSITE" id="PS50157"/>
    </source>
</evidence>
<keyword evidence="1" id="KW-0479">Metal-binding</keyword>
<feature type="domain" description="C2H2-type" evidence="2">
    <location>
        <begin position="245"/>
        <end position="272"/>
    </location>
</feature>
<dbReference type="InterPro" id="IPR036236">
    <property type="entry name" value="Znf_C2H2_sf"/>
</dbReference>
<dbReference type="AlphaFoldDB" id="A0AAD5UV58"/>
<dbReference type="SUPFAM" id="SSF57667">
    <property type="entry name" value="beta-beta-alpha zinc fingers"/>
    <property type="match status" value="1"/>
</dbReference>
<protein>
    <recommendedName>
        <fullName evidence="2">C2H2-type domain-containing protein</fullName>
    </recommendedName>
</protein>
<dbReference type="Proteomes" id="UP001212997">
    <property type="component" value="Unassembled WGS sequence"/>
</dbReference>
<evidence type="ECO:0000313" key="4">
    <source>
        <dbReference type="Proteomes" id="UP001212997"/>
    </source>
</evidence>
<dbReference type="GO" id="GO:0008270">
    <property type="term" value="F:zinc ion binding"/>
    <property type="evidence" value="ECO:0007669"/>
    <property type="project" value="UniProtKB-KW"/>
</dbReference>
<keyword evidence="1" id="KW-0863">Zinc-finger</keyword>
<keyword evidence="1" id="KW-0862">Zinc</keyword>
<dbReference type="PROSITE" id="PS50157">
    <property type="entry name" value="ZINC_FINGER_C2H2_2"/>
    <property type="match status" value="1"/>
</dbReference>
<dbReference type="InterPro" id="IPR013087">
    <property type="entry name" value="Znf_C2H2_type"/>
</dbReference>